<dbReference type="Pfam" id="PF01408">
    <property type="entry name" value="GFO_IDH_MocA"/>
    <property type="match status" value="1"/>
</dbReference>
<evidence type="ECO:0000313" key="5">
    <source>
        <dbReference type="EMBL" id="PTN03146.1"/>
    </source>
</evidence>
<keyword evidence="6" id="KW-1185">Reference proteome</keyword>
<dbReference type="Gene3D" id="3.30.360.10">
    <property type="entry name" value="Dihydrodipicolinate Reductase, domain 2"/>
    <property type="match status" value="1"/>
</dbReference>
<dbReference type="PANTHER" id="PTHR22604">
    <property type="entry name" value="OXIDOREDUCTASES"/>
    <property type="match status" value="1"/>
</dbReference>
<comment type="similarity">
    <text evidence="1">Belongs to the Gfo/Idh/MocA family.</text>
</comment>
<evidence type="ECO:0000256" key="2">
    <source>
        <dbReference type="ARBA" id="ARBA00023002"/>
    </source>
</evidence>
<evidence type="ECO:0000256" key="1">
    <source>
        <dbReference type="ARBA" id="ARBA00010928"/>
    </source>
</evidence>
<organism evidence="5 6">
    <name type="scientific">Mangrovibacterium marinum</name>
    <dbReference type="NCBI Taxonomy" id="1639118"/>
    <lineage>
        <taxon>Bacteria</taxon>
        <taxon>Pseudomonadati</taxon>
        <taxon>Bacteroidota</taxon>
        <taxon>Bacteroidia</taxon>
        <taxon>Marinilabiliales</taxon>
        <taxon>Prolixibacteraceae</taxon>
        <taxon>Mangrovibacterium</taxon>
    </lineage>
</organism>
<accession>A0A2T5BUF7</accession>
<protein>
    <submittedName>
        <fullName evidence="5">Putative dehydrogenase</fullName>
    </submittedName>
</protein>
<dbReference type="InterPro" id="IPR000683">
    <property type="entry name" value="Gfo/Idh/MocA-like_OxRdtase_N"/>
</dbReference>
<dbReference type="GO" id="GO:0016491">
    <property type="term" value="F:oxidoreductase activity"/>
    <property type="evidence" value="ECO:0007669"/>
    <property type="project" value="UniProtKB-KW"/>
</dbReference>
<dbReference type="OrthoDB" id="9795543at2"/>
<dbReference type="GO" id="GO:0000166">
    <property type="term" value="F:nucleotide binding"/>
    <property type="evidence" value="ECO:0007669"/>
    <property type="project" value="InterPro"/>
</dbReference>
<feature type="domain" description="Gfo/Idh/MocA-like oxidoreductase N-terminal" evidence="3">
    <location>
        <begin position="3"/>
        <end position="109"/>
    </location>
</feature>
<feature type="domain" description="GFO/IDH/MocA-like oxidoreductase" evidence="4">
    <location>
        <begin position="132"/>
        <end position="247"/>
    </location>
</feature>
<dbReference type="Pfam" id="PF22725">
    <property type="entry name" value="GFO_IDH_MocA_C3"/>
    <property type="match status" value="1"/>
</dbReference>
<proteinExistence type="inferred from homology"/>
<keyword evidence="2" id="KW-0560">Oxidoreductase</keyword>
<evidence type="ECO:0000259" key="3">
    <source>
        <dbReference type="Pfam" id="PF01408"/>
    </source>
</evidence>
<dbReference type="InterPro" id="IPR055170">
    <property type="entry name" value="GFO_IDH_MocA-like_dom"/>
</dbReference>
<dbReference type="Gene3D" id="3.40.50.720">
    <property type="entry name" value="NAD(P)-binding Rossmann-like Domain"/>
    <property type="match status" value="1"/>
</dbReference>
<dbReference type="PANTHER" id="PTHR22604:SF105">
    <property type="entry name" value="TRANS-1,2-DIHYDROBENZENE-1,2-DIOL DEHYDROGENASE"/>
    <property type="match status" value="1"/>
</dbReference>
<dbReference type="InterPro" id="IPR036291">
    <property type="entry name" value="NAD(P)-bd_dom_sf"/>
</dbReference>
<evidence type="ECO:0000313" key="6">
    <source>
        <dbReference type="Proteomes" id="UP000243525"/>
    </source>
</evidence>
<dbReference type="SUPFAM" id="SSF55347">
    <property type="entry name" value="Glyceraldehyde-3-phosphate dehydrogenase-like, C-terminal domain"/>
    <property type="match status" value="1"/>
</dbReference>
<sequence>MIRWGILSTAKIGLTKVIPALQNSRLGEVTAISSRVGEQAEKAARQLGIAKAYSSYEELLSDPDIDAIYNPLPNHLHVEWTLKALRAGKHVLCEKPIGMNRSEAIRLEAESRKFPTLKVMEAFMYRFHPQWVKAKQLIDAGTIGQVKTVQSFFSYFNADPNNIRNKPEVGGGALMDIGCYCISFPRFLFAEEPSAVMGFMDVDPQMRTDRLTSGILKFAAGKSSSFTCSTQLCPFQQVHILGDQGRITVEIPVNAPPTQKCKIILMVANGRKEIEFDAVDQYSLQADAFAEAILNNTPAPTPLTDAIANMAVIDAIRASAEQNTWINIE</sequence>
<dbReference type="AlphaFoldDB" id="A0A2T5BUF7"/>
<gene>
    <name evidence="5" type="ORF">C8N47_1365</name>
</gene>
<comment type="caution">
    <text evidence="5">The sequence shown here is derived from an EMBL/GenBank/DDBJ whole genome shotgun (WGS) entry which is preliminary data.</text>
</comment>
<dbReference type="InterPro" id="IPR050984">
    <property type="entry name" value="Gfo/Idh/MocA_domain"/>
</dbReference>
<dbReference type="SUPFAM" id="SSF51735">
    <property type="entry name" value="NAD(P)-binding Rossmann-fold domains"/>
    <property type="match status" value="1"/>
</dbReference>
<reference evidence="5 6" key="1">
    <citation type="submission" date="2018-04" db="EMBL/GenBank/DDBJ databases">
        <title>Genomic Encyclopedia of Archaeal and Bacterial Type Strains, Phase II (KMG-II): from individual species to whole genera.</title>
        <authorList>
            <person name="Goeker M."/>
        </authorList>
    </citation>
    <scope>NUCLEOTIDE SEQUENCE [LARGE SCALE GENOMIC DNA]</scope>
    <source>
        <strain evidence="5 6">DSM 28823</strain>
    </source>
</reference>
<name>A0A2T5BUF7_9BACT</name>
<evidence type="ECO:0000259" key="4">
    <source>
        <dbReference type="Pfam" id="PF22725"/>
    </source>
</evidence>
<dbReference type="RefSeq" id="WP_107823965.1">
    <property type="nucleotide sequence ID" value="NZ_OY782574.1"/>
</dbReference>
<dbReference type="EMBL" id="QAAD01000036">
    <property type="protein sequence ID" value="PTN03146.1"/>
    <property type="molecule type" value="Genomic_DNA"/>
</dbReference>
<dbReference type="Proteomes" id="UP000243525">
    <property type="component" value="Unassembled WGS sequence"/>
</dbReference>